<dbReference type="PANTHER" id="PTHR35283">
    <property type="entry name" value="T12C22.21 PROTEIN"/>
    <property type="match status" value="1"/>
</dbReference>
<dbReference type="OrthoDB" id="2015146at2759"/>
<gene>
    <name evidence="3" type="ORF">THAOC_11203</name>
</gene>
<evidence type="ECO:0000313" key="3">
    <source>
        <dbReference type="EMBL" id="EJK67728.1"/>
    </source>
</evidence>
<feature type="transmembrane region" description="Helical" evidence="2">
    <location>
        <begin position="283"/>
        <end position="306"/>
    </location>
</feature>
<dbReference type="PANTHER" id="PTHR35283:SF3">
    <property type="entry name" value="T12C22.21 PROTEIN"/>
    <property type="match status" value="1"/>
</dbReference>
<keyword evidence="2" id="KW-1133">Transmembrane helix</keyword>
<feature type="region of interest" description="Disordered" evidence="1">
    <location>
        <begin position="131"/>
        <end position="177"/>
    </location>
</feature>
<keyword evidence="4" id="KW-1185">Reference proteome</keyword>
<evidence type="ECO:0000256" key="2">
    <source>
        <dbReference type="SAM" id="Phobius"/>
    </source>
</evidence>
<dbReference type="AlphaFoldDB" id="K0SNC0"/>
<dbReference type="eggNOG" id="ENOG502QPMJ">
    <property type="taxonomic scope" value="Eukaryota"/>
</dbReference>
<dbReference type="InterPro" id="IPR021414">
    <property type="entry name" value="DUF3054"/>
</dbReference>
<comment type="caution">
    <text evidence="3">The sequence shown here is derived from an EMBL/GenBank/DDBJ whole genome shotgun (WGS) entry which is preliminary data.</text>
</comment>
<reference evidence="3 4" key="1">
    <citation type="journal article" date="2012" name="Genome Biol.">
        <title>Genome and low-iron response of an oceanic diatom adapted to chronic iron limitation.</title>
        <authorList>
            <person name="Lommer M."/>
            <person name="Specht M."/>
            <person name="Roy A.S."/>
            <person name="Kraemer L."/>
            <person name="Andreson R."/>
            <person name="Gutowska M.A."/>
            <person name="Wolf J."/>
            <person name="Bergner S.V."/>
            <person name="Schilhabel M.B."/>
            <person name="Klostermeier U.C."/>
            <person name="Beiko R.G."/>
            <person name="Rosenstiel P."/>
            <person name="Hippler M."/>
            <person name="Laroche J."/>
        </authorList>
    </citation>
    <scope>NUCLEOTIDE SEQUENCE [LARGE SCALE GENOMIC DNA]</scope>
    <source>
        <strain evidence="3 4">CCMP1005</strain>
    </source>
</reference>
<protein>
    <submittedName>
        <fullName evidence="3">Uncharacterized protein</fullName>
    </submittedName>
</protein>
<evidence type="ECO:0000256" key="1">
    <source>
        <dbReference type="SAM" id="MobiDB-lite"/>
    </source>
</evidence>
<keyword evidence="2" id="KW-0472">Membrane</keyword>
<dbReference type="Pfam" id="PF11255">
    <property type="entry name" value="DUF3054"/>
    <property type="match status" value="1"/>
</dbReference>
<feature type="region of interest" description="Disordered" evidence="1">
    <location>
        <begin position="1"/>
        <end position="35"/>
    </location>
</feature>
<name>K0SNC0_THAOC</name>
<feature type="compositionally biased region" description="Low complexity" evidence="1">
    <location>
        <begin position="144"/>
        <end position="164"/>
    </location>
</feature>
<evidence type="ECO:0000313" key="4">
    <source>
        <dbReference type="Proteomes" id="UP000266841"/>
    </source>
</evidence>
<accession>K0SNC0</accession>
<organism evidence="3 4">
    <name type="scientific">Thalassiosira oceanica</name>
    <name type="common">Marine diatom</name>
    <dbReference type="NCBI Taxonomy" id="159749"/>
    <lineage>
        <taxon>Eukaryota</taxon>
        <taxon>Sar</taxon>
        <taxon>Stramenopiles</taxon>
        <taxon>Ochrophyta</taxon>
        <taxon>Bacillariophyta</taxon>
        <taxon>Coscinodiscophyceae</taxon>
        <taxon>Thalassiosirophycidae</taxon>
        <taxon>Thalassiosirales</taxon>
        <taxon>Thalassiosiraceae</taxon>
        <taxon>Thalassiosira</taxon>
    </lineage>
</organism>
<keyword evidence="2" id="KW-0812">Transmembrane</keyword>
<dbReference type="EMBL" id="AGNL01012710">
    <property type="protein sequence ID" value="EJK67728.1"/>
    <property type="molecule type" value="Genomic_DNA"/>
</dbReference>
<dbReference type="Proteomes" id="UP000266841">
    <property type="component" value="Unassembled WGS sequence"/>
</dbReference>
<sequence length="315" mass="32618">PEARLPDPNQVKIPPSPGIRRSPRPVRRPSADPVLAQPTIFASSDVAVFLSARRDEASANDTPGSHLEKVGWAVFRACLHCMTALTDARASRAEESGSILPPGGLAINGVNLGPAMAAALLSERRRPQVGRATGPAVDALMSLSPTSRGSARPRAAPPSALRAANGDGPGSGPAEIDGRVYTPLDRPLLAAVDAVSLVVFAAVGRSSHSPDGALDPGAVLVTALPFVVAWLSLSPLTGVYSPDDRDENFLSEVASKVAGGWAASVPVGIALRGAIKGYVPPMPFVLVTLISTLVILVASRLLFSIAEDFFVELVN</sequence>
<feature type="non-terminal residue" evidence="3">
    <location>
        <position position="1"/>
    </location>
</feature>
<proteinExistence type="predicted"/>